<keyword evidence="3" id="KW-1185">Reference proteome</keyword>
<dbReference type="AlphaFoldDB" id="A0A9N7N5L9"/>
<evidence type="ECO:0000313" key="2">
    <source>
        <dbReference type="EMBL" id="CAA0825076.1"/>
    </source>
</evidence>
<feature type="region of interest" description="Disordered" evidence="1">
    <location>
        <begin position="105"/>
        <end position="124"/>
    </location>
</feature>
<accession>A0A9N7N5L9</accession>
<organism evidence="2 3">
    <name type="scientific">Striga hermonthica</name>
    <name type="common">Purple witchweed</name>
    <name type="synonym">Buchnera hermonthica</name>
    <dbReference type="NCBI Taxonomy" id="68872"/>
    <lineage>
        <taxon>Eukaryota</taxon>
        <taxon>Viridiplantae</taxon>
        <taxon>Streptophyta</taxon>
        <taxon>Embryophyta</taxon>
        <taxon>Tracheophyta</taxon>
        <taxon>Spermatophyta</taxon>
        <taxon>Magnoliopsida</taxon>
        <taxon>eudicotyledons</taxon>
        <taxon>Gunneridae</taxon>
        <taxon>Pentapetalae</taxon>
        <taxon>asterids</taxon>
        <taxon>lamiids</taxon>
        <taxon>Lamiales</taxon>
        <taxon>Orobanchaceae</taxon>
        <taxon>Buchnereae</taxon>
        <taxon>Striga</taxon>
    </lineage>
</organism>
<dbReference type="EMBL" id="CACSLK010026072">
    <property type="protein sequence ID" value="CAA0825076.1"/>
    <property type="molecule type" value="Genomic_DNA"/>
</dbReference>
<dbReference type="PANTHER" id="PTHR33974:SF2">
    <property type="entry name" value="VASCULAR-RELATED UNKNOWN PROTEIN 1"/>
    <property type="match status" value="1"/>
</dbReference>
<dbReference type="OrthoDB" id="779856at2759"/>
<reference evidence="2" key="1">
    <citation type="submission" date="2019-12" db="EMBL/GenBank/DDBJ databases">
        <authorList>
            <person name="Scholes J."/>
        </authorList>
    </citation>
    <scope>NUCLEOTIDE SEQUENCE</scope>
</reference>
<name>A0A9N7N5L9_STRHE</name>
<dbReference type="InterPro" id="IPR039280">
    <property type="entry name" value="VUP"/>
</dbReference>
<proteinExistence type="predicted"/>
<dbReference type="Proteomes" id="UP001153555">
    <property type="component" value="Unassembled WGS sequence"/>
</dbReference>
<dbReference type="PANTHER" id="PTHR33974">
    <property type="entry name" value="VASCULAR-RELATED UNKNOWN PROTEIN 1-RELATED"/>
    <property type="match status" value="1"/>
</dbReference>
<gene>
    <name evidence="2" type="ORF">SHERM_21861</name>
</gene>
<sequence>MNTNISSTNNNIDTNNIHLIDDNYVGGDDEEESGWTAYLEDFSSSKSNVNGSFIMSSSPSMVSDAAWHGYSENMSQFVLLNQRLNFNNMKRSKCNNNINQPSKYYSSSVDDLEDTASSPVNSPKVSSLKQMEMINRQRVDNVVAGDFLEKQAGSSIDSEDENNVVDSENTDHHQYVELRQKGLCLVPISAFIDYFR</sequence>
<evidence type="ECO:0000256" key="1">
    <source>
        <dbReference type="SAM" id="MobiDB-lite"/>
    </source>
</evidence>
<dbReference type="GO" id="GO:0010089">
    <property type="term" value="P:xylem development"/>
    <property type="evidence" value="ECO:0007669"/>
    <property type="project" value="InterPro"/>
</dbReference>
<comment type="caution">
    <text evidence="2">The sequence shown here is derived from an EMBL/GenBank/DDBJ whole genome shotgun (WGS) entry which is preliminary data.</text>
</comment>
<protein>
    <submittedName>
        <fullName evidence="2">Uncharacterized protein</fullName>
    </submittedName>
</protein>
<evidence type="ECO:0000313" key="3">
    <source>
        <dbReference type="Proteomes" id="UP001153555"/>
    </source>
</evidence>